<keyword evidence="4 7" id="KW-0862">Zinc</keyword>
<dbReference type="Gene3D" id="1.10.8.420">
    <property type="entry name" value="RecR Domain 1"/>
    <property type="match status" value="1"/>
</dbReference>
<dbReference type="Pfam" id="PF21175">
    <property type="entry name" value="RecR_C"/>
    <property type="match status" value="1"/>
</dbReference>
<dbReference type="PANTHER" id="PTHR30446:SF0">
    <property type="entry name" value="RECOMBINATION PROTEIN RECR"/>
    <property type="match status" value="1"/>
</dbReference>
<comment type="function">
    <text evidence="7">May play a role in DNA repair. It seems to be involved in an RecBC-independent recombinational process of DNA repair. It may act with RecF and RecO.</text>
</comment>
<dbReference type="PANTHER" id="PTHR30446">
    <property type="entry name" value="RECOMBINATION PROTEIN RECR"/>
    <property type="match status" value="1"/>
</dbReference>
<dbReference type="Pfam" id="PF21176">
    <property type="entry name" value="RecR_HhH"/>
    <property type="match status" value="1"/>
</dbReference>
<dbReference type="SMART" id="SM00493">
    <property type="entry name" value="TOPRIM"/>
    <property type="match status" value="1"/>
</dbReference>
<dbReference type="Gene3D" id="3.30.60.80">
    <property type="match status" value="1"/>
</dbReference>
<gene>
    <name evidence="7" type="primary">recR</name>
    <name evidence="9" type="ORF">EV196_10831</name>
</gene>
<dbReference type="NCBIfam" id="TIGR00615">
    <property type="entry name" value="recR"/>
    <property type="match status" value="1"/>
</dbReference>
<keyword evidence="5 7" id="KW-0233">DNA recombination</keyword>
<dbReference type="Proteomes" id="UP000295455">
    <property type="component" value="Unassembled WGS sequence"/>
</dbReference>
<evidence type="ECO:0000256" key="7">
    <source>
        <dbReference type="HAMAP-Rule" id="MF_00017"/>
    </source>
</evidence>
<dbReference type="InterPro" id="IPR000093">
    <property type="entry name" value="DNA_Rcmb_RecR"/>
</dbReference>
<dbReference type="Pfam" id="PF13662">
    <property type="entry name" value="Toprim_4"/>
    <property type="match status" value="1"/>
</dbReference>
<dbReference type="InterPro" id="IPR006171">
    <property type="entry name" value="TOPRIM_dom"/>
</dbReference>
<dbReference type="Gene3D" id="6.10.250.240">
    <property type="match status" value="1"/>
</dbReference>
<dbReference type="PROSITE" id="PS01300">
    <property type="entry name" value="RECR"/>
    <property type="match status" value="1"/>
</dbReference>
<dbReference type="GO" id="GO:0008270">
    <property type="term" value="F:zinc ion binding"/>
    <property type="evidence" value="ECO:0007669"/>
    <property type="project" value="UniProtKB-KW"/>
</dbReference>
<keyword evidence="6 7" id="KW-0234">DNA repair</keyword>
<dbReference type="HAMAP" id="MF_00017">
    <property type="entry name" value="RecR"/>
    <property type="match status" value="1"/>
</dbReference>
<dbReference type="InterPro" id="IPR023627">
    <property type="entry name" value="Rcmb_RecR"/>
</dbReference>
<comment type="similarity">
    <text evidence="7">Belongs to the RecR family.</text>
</comment>
<dbReference type="GO" id="GO:0006310">
    <property type="term" value="P:DNA recombination"/>
    <property type="evidence" value="ECO:0007669"/>
    <property type="project" value="UniProtKB-UniRule"/>
</dbReference>
<protein>
    <recommendedName>
        <fullName evidence="7">Recombination protein RecR</fullName>
    </recommendedName>
</protein>
<dbReference type="GO" id="GO:0003677">
    <property type="term" value="F:DNA binding"/>
    <property type="evidence" value="ECO:0007669"/>
    <property type="project" value="UniProtKB-UniRule"/>
</dbReference>
<evidence type="ECO:0000313" key="9">
    <source>
        <dbReference type="EMBL" id="TCL63837.1"/>
    </source>
</evidence>
<keyword evidence="10" id="KW-1185">Reference proteome</keyword>
<evidence type="ECO:0000313" key="10">
    <source>
        <dbReference type="Proteomes" id="UP000295455"/>
    </source>
</evidence>
<dbReference type="Pfam" id="PF02132">
    <property type="entry name" value="RecR_ZnF"/>
    <property type="match status" value="1"/>
</dbReference>
<organism evidence="9 10">
    <name type="scientific">Mariniflexile fucanivorans</name>
    <dbReference type="NCBI Taxonomy" id="264023"/>
    <lineage>
        <taxon>Bacteria</taxon>
        <taxon>Pseudomonadati</taxon>
        <taxon>Bacteroidota</taxon>
        <taxon>Flavobacteriia</taxon>
        <taxon>Flavobacteriales</taxon>
        <taxon>Flavobacteriaceae</taxon>
        <taxon>Mariniflexile</taxon>
    </lineage>
</organism>
<keyword evidence="2 7" id="KW-0227">DNA damage</keyword>
<dbReference type="GO" id="GO:0006281">
    <property type="term" value="P:DNA repair"/>
    <property type="evidence" value="ECO:0007669"/>
    <property type="project" value="UniProtKB-UniRule"/>
</dbReference>
<sequence>MLPKYKNCLQSLVLTTTFYSFRKASFNCAKSVKFAAMEFSSKLLERAVNEMSQLPGIGKRTALRLVLHLLKQPKEQTTALAEALQTMRNDIKFCKSCHNISDVQLCEICSNPNRDETLVCVVEDIRDVMAIENTSSFKGLYHVLGGKISPMDGIGPHDLNILSLVNKVKEGKIKELIFALSSTMEGDTTNFYIFKQIKDYNVFTSTIARGISVGDELEYADEITLGRSIVNRVPFESSLKL</sequence>
<evidence type="ECO:0000256" key="3">
    <source>
        <dbReference type="ARBA" id="ARBA00022771"/>
    </source>
</evidence>
<evidence type="ECO:0000256" key="6">
    <source>
        <dbReference type="ARBA" id="ARBA00023204"/>
    </source>
</evidence>
<dbReference type="EMBL" id="SLUP01000008">
    <property type="protein sequence ID" value="TCL63837.1"/>
    <property type="molecule type" value="Genomic_DNA"/>
</dbReference>
<evidence type="ECO:0000256" key="5">
    <source>
        <dbReference type="ARBA" id="ARBA00023172"/>
    </source>
</evidence>
<proteinExistence type="inferred from homology"/>
<dbReference type="CDD" id="cd01025">
    <property type="entry name" value="TOPRIM_recR"/>
    <property type="match status" value="1"/>
</dbReference>
<accession>A0A4V2QDC2</accession>
<name>A0A4V2QDC2_9FLAO</name>
<dbReference type="SUPFAM" id="SSF111304">
    <property type="entry name" value="Recombination protein RecR"/>
    <property type="match status" value="1"/>
</dbReference>
<reference evidence="9 10" key="1">
    <citation type="submission" date="2019-03" db="EMBL/GenBank/DDBJ databases">
        <title>Genomic Encyclopedia of Type Strains, Phase IV (KMG-IV): sequencing the most valuable type-strain genomes for metagenomic binning, comparative biology and taxonomic classification.</title>
        <authorList>
            <person name="Goeker M."/>
        </authorList>
    </citation>
    <scope>NUCLEOTIDE SEQUENCE [LARGE SCALE GENOMIC DNA]</scope>
    <source>
        <strain evidence="9 10">DSM 18792</strain>
    </source>
</reference>
<dbReference type="Gene3D" id="3.40.1360.10">
    <property type="match status" value="1"/>
</dbReference>
<keyword evidence="3 7" id="KW-0863">Zinc-finger</keyword>
<evidence type="ECO:0000256" key="2">
    <source>
        <dbReference type="ARBA" id="ARBA00022763"/>
    </source>
</evidence>
<feature type="domain" description="Toprim" evidence="8">
    <location>
        <begin position="117"/>
        <end position="212"/>
    </location>
</feature>
<evidence type="ECO:0000256" key="4">
    <source>
        <dbReference type="ARBA" id="ARBA00022833"/>
    </source>
</evidence>
<comment type="caution">
    <text evidence="9">The sequence shown here is derived from an EMBL/GenBank/DDBJ whole genome shotgun (WGS) entry which is preliminary data.</text>
</comment>
<dbReference type="InterPro" id="IPR034137">
    <property type="entry name" value="TOPRIM_RecR"/>
</dbReference>
<keyword evidence="1 7" id="KW-0479">Metal-binding</keyword>
<dbReference type="InterPro" id="IPR015967">
    <property type="entry name" value="Rcmb_RecR_Znf"/>
</dbReference>
<feature type="zinc finger region" description="C4-type" evidence="7">
    <location>
        <begin position="94"/>
        <end position="109"/>
    </location>
</feature>
<dbReference type="AlphaFoldDB" id="A0A4V2QDC2"/>
<dbReference type="PROSITE" id="PS50880">
    <property type="entry name" value="TOPRIM"/>
    <property type="match status" value="1"/>
</dbReference>
<evidence type="ECO:0000256" key="1">
    <source>
        <dbReference type="ARBA" id="ARBA00022723"/>
    </source>
</evidence>
<evidence type="ECO:0000259" key="8">
    <source>
        <dbReference type="PROSITE" id="PS50880"/>
    </source>
</evidence>